<feature type="region of interest" description="Disordered" evidence="1">
    <location>
        <begin position="1233"/>
        <end position="1266"/>
    </location>
</feature>
<accession>A0ABP1QBL2</accession>
<feature type="compositionally biased region" description="Low complexity" evidence="1">
    <location>
        <begin position="13"/>
        <end position="24"/>
    </location>
</feature>
<proteinExistence type="predicted"/>
<feature type="compositionally biased region" description="Polar residues" evidence="1">
    <location>
        <begin position="487"/>
        <end position="498"/>
    </location>
</feature>
<evidence type="ECO:0000313" key="3">
    <source>
        <dbReference type="Proteomes" id="UP001642540"/>
    </source>
</evidence>
<feature type="compositionally biased region" description="Polar residues" evidence="1">
    <location>
        <begin position="703"/>
        <end position="715"/>
    </location>
</feature>
<feature type="compositionally biased region" description="Basic and acidic residues" evidence="1">
    <location>
        <begin position="289"/>
        <end position="316"/>
    </location>
</feature>
<feature type="region of interest" description="Disordered" evidence="1">
    <location>
        <begin position="630"/>
        <end position="746"/>
    </location>
</feature>
<feature type="region of interest" description="Disordered" evidence="1">
    <location>
        <begin position="963"/>
        <end position="999"/>
    </location>
</feature>
<reference evidence="2 3" key="1">
    <citation type="submission" date="2024-08" db="EMBL/GenBank/DDBJ databases">
        <authorList>
            <person name="Cucini C."/>
            <person name="Frati F."/>
        </authorList>
    </citation>
    <scope>NUCLEOTIDE SEQUENCE [LARGE SCALE GENOMIC DNA]</scope>
</reference>
<feature type="compositionally biased region" description="Low complexity" evidence="1">
    <location>
        <begin position="236"/>
        <end position="245"/>
    </location>
</feature>
<feature type="region of interest" description="Disordered" evidence="1">
    <location>
        <begin position="136"/>
        <end position="453"/>
    </location>
</feature>
<comment type="caution">
    <text evidence="2">The sequence shown here is derived from an EMBL/GenBank/DDBJ whole genome shotgun (WGS) entry which is preliminary data.</text>
</comment>
<feature type="region of interest" description="Disordered" evidence="1">
    <location>
        <begin position="777"/>
        <end position="829"/>
    </location>
</feature>
<feature type="region of interest" description="Disordered" evidence="1">
    <location>
        <begin position="852"/>
        <end position="882"/>
    </location>
</feature>
<evidence type="ECO:0000256" key="1">
    <source>
        <dbReference type="SAM" id="MobiDB-lite"/>
    </source>
</evidence>
<protein>
    <submittedName>
        <fullName evidence="2">Uncharacterized protein</fullName>
    </submittedName>
</protein>
<feature type="compositionally biased region" description="Polar residues" evidence="1">
    <location>
        <begin position="212"/>
        <end position="225"/>
    </location>
</feature>
<feature type="region of interest" description="Disordered" evidence="1">
    <location>
        <begin position="553"/>
        <end position="616"/>
    </location>
</feature>
<sequence>MGMGEDGETYYDKSSTAKTQQTTAAFPAQVETKAVTGSVEAAAAAITTTKRSCDSKLENIIASKEFASNNTKTATTTETAVTAAVGESKAALVMLPTTSSSSSPPPPLLYSTKENEEMGKAEASLTLESLDKMNKEIEIRPLKQDMSRTEETEKVGSASGIEEQGAQAKVTNRSNPKTEQNGGSEAAALTSSFPSSSSSPSSTNESSTSSPVNEGTSLMRSQSKLASRKNFANDDSSGISMGGESSIRETCASKGKNNSRKKGKQSSSNKSNKNNKTKPEMNDSLNLLENDRDDKKKKQEEGENREEKEESKKSSSEDTSQDEQGSQNQMTSSSDSSQQTQETCSSSSTSSPQEAEGIHTSLLNSCSLTSQQNIGGEMNFPISSSSSSASKKPTDLTVQCPAANTNDDGQYEALQLQRSPSLANEPSSPDSLNTNQSVAGSEIAPGENLSMSESDLMNRTTSIDEVEEDLPQEAEYVVGSEQEEVSALSSHSFTSDAPSKNLTEIHTFLDDSPPATESEEMRVVDVEVNASLTTSHENLSTNVAEVPGTELTICHEVELESGEKSTVTPASEEADDASPEEPIKSTANNTVTPSPPPPYTSENGERDAEEVPLRPQSITLAVTEWLKTQGENALTPIIPRASSSDEFEGDVEETTDSDDDDEDHKEEEDDGDGRVRGNKRDDKASNLEQNQKNVYGNPWVAPSNKSGSSITSKVAATNRRRSGSKKSAMKENEGNRATGLPKSDGVCSRVAPLLSSDKPLSSLTTTSLDRNCINNNKYSPKSAHMSSTCSTTTSDDQDENYVTARDAAPEPTTNKRDKHCNSNCKATTPSTSSISYLEVTFKTAERDVGKDYDSGLELSSPENFSSSSSASNTKANNNNATTMTNMNATYKSKELADAPSASIIISASAASTSIKEKKCERPALPKLITNHHHNKFTSPNPDQIVIAAPLSIQQDSAAAFTITGTNERSDYEPEKSDLSSSSTRNNTAPTSPSSSSAISGVNALASPASLPSSSIDERDHAEICDPQKYAKYYQFGVVFDTSDDPDQGIDTAAEEEETDSLDDITLDSPSSSSAPSTTITTTAPIMGPEQKQHQQQKFHQTQQKNMDAFLGTQRSKKVAKKGRKTISLGEEEKHSDVLVSKSVYLPDDEEEIGTFDPKLVLESRLRRASSGGGGGKASDSFDSTAVDALDYVGETALVATPITSTSSDAPSSHLYVNPLSLAAEMSGSELVKVGVGKNESAEESSSFDSLDEPPLPPYESPPSVEIPVYNTNTPAARVIRQNFYAIGDPVSGAICCSIQ</sequence>
<feature type="region of interest" description="Disordered" evidence="1">
    <location>
        <begin position="1041"/>
        <end position="1083"/>
    </location>
</feature>
<feature type="compositionally biased region" description="Low complexity" evidence="1">
    <location>
        <begin position="190"/>
        <end position="211"/>
    </location>
</feature>
<feature type="region of interest" description="Disordered" evidence="1">
    <location>
        <begin position="95"/>
        <end position="119"/>
    </location>
</feature>
<feature type="compositionally biased region" description="Low complexity" evidence="1">
    <location>
        <begin position="859"/>
        <end position="882"/>
    </location>
</feature>
<feature type="compositionally biased region" description="Basic and acidic residues" evidence="1">
    <location>
        <begin position="603"/>
        <end position="612"/>
    </location>
</feature>
<feature type="compositionally biased region" description="Basic and acidic residues" evidence="1">
    <location>
        <begin position="967"/>
        <end position="977"/>
    </location>
</feature>
<feature type="compositionally biased region" description="Low complexity" evidence="1">
    <location>
        <begin position="265"/>
        <end position="274"/>
    </location>
</feature>
<evidence type="ECO:0000313" key="2">
    <source>
        <dbReference type="EMBL" id="CAL8093803.1"/>
    </source>
</evidence>
<dbReference type="Proteomes" id="UP001642540">
    <property type="component" value="Unassembled WGS sequence"/>
</dbReference>
<feature type="compositionally biased region" description="Polar residues" evidence="1">
    <location>
        <begin position="416"/>
        <end position="439"/>
    </location>
</feature>
<organism evidence="2 3">
    <name type="scientific">Orchesella dallaii</name>
    <dbReference type="NCBI Taxonomy" id="48710"/>
    <lineage>
        <taxon>Eukaryota</taxon>
        <taxon>Metazoa</taxon>
        <taxon>Ecdysozoa</taxon>
        <taxon>Arthropoda</taxon>
        <taxon>Hexapoda</taxon>
        <taxon>Collembola</taxon>
        <taxon>Entomobryomorpha</taxon>
        <taxon>Entomobryoidea</taxon>
        <taxon>Orchesellidae</taxon>
        <taxon>Orchesellinae</taxon>
        <taxon>Orchesella</taxon>
    </lineage>
</organism>
<feature type="compositionally biased region" description="Polar residues" evidence="1">
    <location>
        <begin position="169"/>
        <end position="183"/>
    </location>
</feature>
<feature type="compositionally biased region" description="Acidic residues" evidence="1">
    <location>
        <begin position="645"/>
        <end position="671"/>
    </location>
</feature>
<feature type="compositionally biased region" description="Low complexity" evidence="1">
    <location>
        <begin position="322"/>
        <end position="353"/>
    </location>
</feature>
<feature type="compositionally biased region" description="Polar residues" evidence="1">
    <location>
        <begin position="361"/>
        <end position="374"/>
    </location>
</feature>
<feature type="region of interest" description="Disordered" evidence="1">
    <location>
        <begin position="1"/>
        <end position="24"/>
    </location>
</feature>
<feature type="compositionally biased region" description="Acidic residues" evidence="1">
    <location>
        <begin position="1041"/>
        <end position="1065"/>
    </location>
</feature>
<feature type="compositionally biased region" description="Basic and acidic residues" evidence="1">
    <location>
        <begin position="136"/>
        <end position="154"/>
    </location>
</feature>
<name>A0ABP1QBL2_9HEXA</name>
<keyword evidence="3" id="KW-1185">Reference proteome</keyword>
<feature type="compositionally biased region" description="Low complexity" evidence="1">
    <location>
        <begin position="979"/>
        <end position="999"/>
    </location>
</feature>
<feature type="region of interest" description="Disordered" evidence="1">
    <location>
        <begin position="479"/>
        <end position="498"/>
    </location>
</feature>
<feature type="compositionally biased region" description="Basic and acidic residues" evidence="1">
    <location>
        <begin position="553"/>
        <end position="563"/>
    </location>
</feature>
<feature type="compositionally biased region" description="Basic and acidic residues" evidence="1">
    <location>
        <begin position="672"/>
        <end position="685"/>
    </location>
</feature>
<gene>
    <name evidence="2" type="ORF">ODALV1_LOCUS8601</name>
</gene>
<dbReference type="EMBL" id="CAXLJM020000026">
    <property type="protein sequence ID" value="CAL8093803.1"/>
    <property type="molecule type" value="Genomic_DNA"/>
</dbReference>
<feature type="compositionally biased region" description="Low complexity" evidence="1">
    <location>
        <begin position="1066"/>
        <end position="1083"/>
    </location>
</feature>